<dbReference type="PROSITE" id="PS50048">
    <property type="entry name" value="ZN2_CY6_FUNGAL_2"/>
    <property type="match status" value="1"/>
</dbReference>
<name>A0AAN6J2C8_EXODE</name>
<dbReference type="AlphaFoldDB" id="A0AAN6J2C8"/>
<comment type="subcellular location">
    <subcellularLocation>
        <location evidence="1">Nucleus</location>
    </subcellularLocation>
</comment>
<keyword evidence="4" id="KW-0804">Transcription</keyword>
<dbReference type="GO" id="GO:0008270">
    <property type="term" value="F:zinc ion binding"/>
    <property type="evidence" value="ECO:0007669"/>
    <property type="project" value="InterPro"/>
</dbReference>
<dbReference type="GO" id="GO:0005634">
    <property type="term" value="C:nucleus"/>
    <property type="evidence" value="ECO:0007669"/>
    <property type="project" value="UniProtKB-SubCell"/>
</dbReference>
<feature type="compositionally biased region" description="Polar residues" evidence="6">
    <location>
        <begin position="557"/>
        <end position="566"/>
    </location>
</feature>
<dbReference type="InterPro" id="IPR036864">
    <property type="entry name" value="Zn2-C6_fun-type_DNA-bd_sf"/>
</dbReference>
<accession>A0AAN6J2C8</accession>
<dbReference type="InterPro" id="IPR001138">
    <property type="entry name" value="Zn2Cys6_DnaBD"/>
</dbReference>
<dbReference type="InterPro" id="IPR051089">
    <property type="entry name" value="prtT"/>
</dbReference>
<gene>
    <name evidence="8" type="ORF">HRR80_000131</name>
</gene>
<dbReference type="CDD" id="cd00067">
    <property type="entry name" value="GAL4"/>
    <property type="match status" value="1"/>
</dbReference>
<feature type="domain" description="Zn(2)-C6 fungal-type" evidence="7">
    <location>
        <begin position="8"/>
        <end position="39"/>
    </location>
</feature>
<dbReference type="PANTHER" id="PTHR31845">
    <property type="entry name" value="FINGER DOMAIN PROTEIN, PUTATIVE-RELATED"/>
    <property type="match status" value="1"/>
</dbReference>
<evidence type="ECO:0000256" key="6">
    <source>
        <dbReference type="SAM" id="MobiDB-lite"/>
    </source>
</evidence>
<sequence length="582" mass="65749">MSSRRQQACEACRARKLRCLPGSTTDTCKRCESSRTTCVPHRPIKRRAPSRRRGGYRFVDKVIDSPGSALPEEHQQNVLATDKLDSTNPAEPRIPAGVDDPSVRTFGQILLEQLHIEHYQSREWAAFEAMTHERCLTILGHYSKRLVPAVPFALILPDWPLEDLVFKWHPVLLLAMIVAGSSCYLDLQRQADTIFRTVLADRVIVKGERSLELFQALLTCLAWYQHRFDPRTQQFYQLLQLAIAMAADLGLAKSFASTAENHKDNGDMHPIQSLDELNEIRAFSLAYYLNCGAAVLGYDRPENMHCIRSLRNAADILARSSFMPLPLDIEGPGIIELMHIAAQHRASLNALENEEILQPCDCHAATALKLWESKYLRASTPCVVKSSYHFISTYLLLKPLGGHHQAPSPTDIVSCLDLFQAQLRNILDQGPVYLVMFGLIEWAPILTYLYLLPRLEVSAVVSAPVGLTAEDRTPCTTRMISRFRAQLDRLRAEALIDPTLNAYNFFSWLERIFSAIEQNALALQAPHPLHVPHATVNGGDSAYDILDPFHHPDGRRSSQQQRQATPNMDSVWVDFMSDWLQW</sequence>
<dbReference type="Gene3D" id="4.10.240.10">
    <property type="entry name" value="Zn(2)-C6 fungal-type DNA-binding domain"/>
    <property type="match status" value="1"/>
</dbReference>
<dbReference type="GO" id="GO:0000976">
    <property type="term" value="F:transcription cis-regulatory region binding"/>
    <property type="evidence" value="ECO:0007669"/>
    <property type="project" value="TreeGrafter"/>
</dbReference>
<keyword evidence="3" id="KW-0238">DNA-binding</keyword>
<evidence type="ECO:0000313" key="9">
    <source>
        <dbReference type="Proteomes" id="UP001161757"/>
    </source>
</evidence>
<dbReference type="Proteomes" id="UP001161757">
    <property type="component" value="Unassembled WGS sequence"/>
</dbReference>
<evidence type="ECO:0000256" key="3">
    <source>
        <dbReference type="ARBA" id="ARBA00023125"/>
    </source>
</evidence>
<proteinExistence type="predicted"/>
<dbReference type="EMBL" id="JAJGCB010000001">
    <property type="protein sequence ID" value="KAJ8995356.1"/>
    <property type="molecule type" value="Genomic_DNA"/>
</dbReference>
<dbReference type="SMART" id="SM00066">
    <property type="entry name" value="GAL4"/>
    <property type="match status" value="1"/>
</dbReference>
<dbReference type="PROSITE" id="PS00463">
    <property type="entry name" value="ZN2_CY6_FUNGAL_1"/>
    <property type="match status" value="1"/>
</dbReference>
<keyword evidence="5" id="KW-0539">Nucleus</keyword>
<evidence type="ECO:0000256" key="5">
    <source>
        <dbReference type="ARBA" id="ARBA00023242"/>
    </source>
</evidence>
<reference evidence="8" key="1">
    <citation type="submission" date="2023-01" db="EMBL/GenBank/DDBJ databases">
        <title>Exophiala dermititidis isolated from Cystic Fibrosis Patient.</title>
        <authorList>
            <person name="Kurbessoian T."/>
            <person name="Crocker A."/>
            <person name="Murante D."/>
            <person name="Hogan D.A."/>
            <person name="Stajich J.E."/>
        </authorList>
    </citation>
    <scope>NUCLEOTIDE SEQUENCE</scope>
    <source>
        <strain evidence="8">Ex8</strain>
    </source>
</reference>
<feature type="region of interest" description="Disordered" evidence="6">
    <location>
        <begin position="547"/>
        <end position="566"/>
    </location>
</feature>
<protein>
    <recommendedName>
        <fullName evidence="7">Zn(2)-C6 fungal-type domain-containing protein</fullName>
    </recommendedName>
</protein>
<evidence type="ECO:0000313" key="8">
    <source>
        <dbReference type="EMBL" id="KAJ8995356.1"/>
    </source>
</evidence>
<evidence type="ECO:0000256" key="4">
    <source>
        <dbReference type="ARBA" id="ARBA00023163"/>
    </source>
</evidence>
<organism evidence="8 9">
    <name type="scientific">Exophiala dermatitidis</name>
    <name type="common">Black yeast-like fungus</name>
    <name type="synonym">Wangiella dermatitidis</name>
    <dbReference type="NCBI Taxonomy" id="5970"/>
    <lineage>
        <taxon>Eukaryota</taxon>
        <taxon>Fungi</taxon>
        <taxon>Dikarya</taxon>
        <taxon>Ascomycota</taxon>
        <taxon>Pezizomycotina</taxon>
        <taxon>Eurotiomycetes</taxon>
        <taxon>Chaetothyriomycetidae</taxon>
        <taxon>Chaetothyriales</taxon>
        <taxon>Herpotrichiellaceae</taxon>
        <taxon>Exophiala</taxon>
    </lineage>
</organism>
<keyword evidence="2" id="KW-0805">Transcription regulation</keyword>
<feature type="compositionally biased region" description="Basic and acidic residues" evidence="6">
    <location>
        <begin position="547"/>
        <end position="556"/>
    </location>
</feature>
<evidence type="ECO:0000256" key="2">
    <source>
        <dbReference type="ARBA" id="ARBA00023015"/>
    </source>
</evidence>
<comment type="caution">
    <text evidence="8">The sequence shown here is derived from an EMBL/GenBank/DDBJ whole genome shotgun (WGS) entry which is preliminary data.</text>
</comment>
<evidence type="ECO:0000256" key="1">
    <source>
        <dbReference type="ARBA" id="ARBA00004123"/>
    </source>
</evidence>
<dbReference type="PANTHER" id="PTHR31845:SF10">
    <property type="entry name" value="ZN(II)2CYS6 TRANSCRIPTION FACTOR (EUROFUNG)"/>
    <property type="match status" value="1"/>
</dbReference>
<dbReference type="GO" id="GO:0000981">
    <property type="term" value="F:DNA-binding transcription factor activity, RNA polymerase II-specific"/>
    <property type="evidence" value="ECO:0007669"/>
    <property type="project" value="InterPro"/>
</dbReference>
<evidence type="ECO:0000259" key="7">
    <source>
        <dbReference type="PROSITE" id="PS50048"/>
    </source>
</evidence>
<dbReference type="SUPFAM" id="SSF57701">
    <property type="entry name" value="Zn2/Cys6 DNA-binding domain"/>
    <property type="match status" value="1"/>
</dbReference>